<dbReference type="CDD" id="cd03801">
    <property type="entry name" value="GT4_PimA-like"/>
    <property type="match status" value="1"/>
</dbReference>
<dbReference type="PANTHER" id="PTHR45947">
    <property type="entry name" value="SULFOQUINOVOSYL TRANSFERASE SQD2"/>
    <property type="match status" value="1"/>
</dbReference>
<dbReference type="OrthoDB" id="9775208at2"/>
<evidence type="ECO:0000313" key="4">
    <source>
        <dbReference type="Proteomes" id="UP000192418"/>
    </source>
</evidence>
<dbReference type="Gene3D" id="3.40.50.2000">
    <property type="entry name" value="Glycogen Phosphorylase B"/>
    <property type="match status" value="2"/>
</dbReference>
<name>A0A1W2EKI7_9BACT</name>
<proteinExistence type="predicted"/>
<dbReference type="SUPFAM" id="SSF53756">
    <property type="entry name" value="UDP-Glycosyltransferase/glycogen phosphorylase"/>
    <property type="match status" value="1"/>
</dbReference>
<dbReference type="STRING" id="1121400.SAMN02746065_13411"/>
<dbReference type="Proteomes" id="UP000192418">
    <property type="component" value="Unassembled WGS sequence"/>
</dbReference>
<dbReference type="Pfam" id="PF13439">
    <property type="entry name" value="Glyco_transf_4"/>
    <property type="match status" value="1"/>
</dbReference>
<evidence type="ECO:0000259" key="1">
    <source>
        <dbReference type="Pfam" id="PF00534"/>
    </source>
</evidence>
<dbReference type="EMBL" id="FWXY01000034">
    <property type="protein sequence ID" value="SMD10207.1"/>
    <property type="molecule type" value="Genomic_DNA"/>
</dbReference>
<protein>
    <submittedName>
        <fullName evidence="3">Glycosyltransferase involved in cell wall bisynthesis</fullName>
    </submittedName>
</protein>
<feature type="domain" description="Glycosyl transferase family 1" evidence="1">
    <location>
        <begin position="207"/>
        <end position="333"/>
    </location>
</feature>
<evidence type="ECO:0000313" key="3">
    <source>
        <dbReference type="EMBL" id="SMD10207.1"/>
    </source>
</evidence>
<organism evidence="3 4">
    <name type="scientific">Desulfocicer vacuolatum DSM 3385</name>
    <dbReference type="NCBI Taxonomy" id="1121400"/>
    <lineage>
        <taxon>Bacteria</taxon>
        <taxon>Pseudomonadati</taxon>
        <taxon>Thermodesulfobacteriota</taxon>
        <taxon>Desulfobacteria</taxon>
        <taxon>Desulfobacterales</taxon>
        <taxon>Desulfobacteraceae</taxon>
        <taxon>Desulfocicer</taxon>
    </lineage>
</organism>
<accession>A0A1W2EKI7</accession>
<keyword evidence="4" id="KW-1185">Reference proteome</keyword>
<evidence type="ECO:0000259" key="2">
    <source>
        <dbReference type="Pfam" id="PF13439"/>
    </source>
</evidence>
<dbReference type="InterPro" id="IPR050194">
    <property type="entry name" value="Glycosyltransferase_grp1"/>
</dbReference>
<dbReference type="GO" id="GO:0016757">
    <property type="term" value="F:glycosyltransferase activity"/>
    <property type="evidence" value="ECO:0007669"/>
    <property type="project" value="InterPro"/>
</dbReference>
<dbReference type="InterPro" id="IPR001296">
    <property type="entry name" value="Glyco_trans_1"/>
</dbReference>
<keyword evidence="3" id="KW-0808">Transferase</keyword>
<dbReference type="PANTHER" id="PTHR45947:SF3">
    <property type="entry name" value="SULFOQUINOVOSYL TRANSFERASE SQD2"/>
    <property type="match status" value="1"/>
</dbReference>
<gene>
    <name evidence="3" type="ORF">SAMN02746065_13411</name>
</gene>
<sequence>MKILHILSQMPDFTGSGKTLQAIIKQAEIKGHDNFMVAGIQNDFQPDPNLIHLNHAIFVRFNGIDLNFPLPGMSDVMPYKSTVFSGMTSESLAQYQRAFKHKIELAKERFNPDIIHTHHLWIASKIAREVFAERPVVTSCHGTCLRQYSLCPEIGTQITGAVKKMDRIFCLSRHQKNQVQQIHGIAPEKIKITGAGFDQNLFNFNAKSDTKKNKGPVEILYAGKLSRAKGVPWLLRSLQTLPHLNFRLHLAGSGSGMEKEACLALAWALGDRVILHGALSHNDLACVMRKAHLFVLPSFFEGLPLVIMEALASGCRILTTALPGTREILKDTQSDMVDLIELPELKNIDTPFEKDIPLLEQRLSQGLENSIKIILSSRQPDIRWAKDITHEYTWEKVFSRMEDAYHCHGTVF</sequence>
<dbReference type="Pfam" id="PF00534">
    <property type="entry name" value="Glycos_transf_1"/>
    <property type="match status" value="1"/>
</dbReference>
<dbReference type="AlphaFoldDB" id="A0A1W2EKI7"/>
<feature type="domain" description="Glycosyltransferase subfamily 4-like N-terminal" evidence="2">
    <location>
        <begin position="96"/>
        <end position="198"/>
    </location>
</feature>
<dbReference type="InterPro" id="IPR028098">
    <property type="entry name" value="Glyco_trans_4-like_N"/>
</dbReference>
<dbReference type="RefSeq" id="WP_084071622.1">
    <property type="nucleotide sequence ID" value="NZ_FWXY01000034.1"/>
</dbReference>
<reference evidence="3 4" key="1">
    <citation type="submission" date="2017-04" db="EMBL/GenBank/DDBJ databases">
        <authorList>
            <person name="Afonso C.L."/>
            <person name="Miller P.J."/>
            <person name="Scott M.A."/>
            <person name="Spackman E."/>
            <person name="Goraichik I."/>
            <person name="Dimitrov K.M."/>
            <person name="Suarez D.L."/>
            <person name="Swayne D.E."/>
        </authorList>
    </citation>
    <scope>NUCLEOTIDE SEQUENCE [LARGE SCALE GENOMIC DNA]</scope>
    <source>
        <strain evidence="3 4">DSM 3385</strain>
    </source>
</reference>